<protein>
    <submittedName>
        <fullName evidence="1">Uncharacterized protein</fullName>
    </submittedName>
</protein>
<dbReference type="EMBL" id="CM017690">
    <property type="protein sequence ID" value="TYH24478.1"/>
    <property type="molecule type" value="Genomic_DNA"/>
</dbReference>
<keyword evidence="2" id="KW-1185">Reference proteome</keyword>
<gene>
    <name evidence="1" type="ORF">ES288_A03G095000v1</name>
</gene>
<proteinExistence type="predicted"/>
<evidence type="ECO:0000313" key="1">
    <source>
        <dbReference type="EMBL" id="TYH24478.1"/>
    </source>
</evidence>
<evidence type="ECO:0000313" key="2">
    <source>
        <dbReference type="Proteomes" id="UP000323506"/>
    </source>
</evidence>
<dbReference type="Proteomes" id="UP000323506">
    <property type="component" value="Chromosome A03"/>
</dbReference>
<sequence length="77" mass="9002">MFNMREFTRIKIESEDPPPSHTAPFFIWMLNSNYFLQNADNGRILPMDAKTFGNLIWSNARTERIARESRDCSTGVF</sequence>
<name>A0A5D2H392_GOSDA</name>
<organism evidence="1 2">
    <name type="scientific">Gossypium darwinii</name>
    <name type="common">Darwin's cotton</name>
    <name type="synonym">Gossypium barbadense var. darwinii</name>
    <dbReference type="NCBI Taxonomy" id="34276"/>
    <lineage>
        <taxon>Eukaryota</taxon>
        <taxon>Viridiplantae</taxon>
        <taxon>Streptophyta</taxon>
        <taxon>Embryophyta</taxon>
        <taxon>Tracheophyta</taxon>
        <taxon>Spermatophyta</taxon>
        <taxon>Magnoliopsida</taxon>
        <taxon>eudicotyledons</taxon>
        <taxon>Gunneridae</taxon>
        <taxon>Pentapetalae</taxon>
        <taxon>rosids</taxon>
        <taxon>malvids</taxon>
        <taxon>Malvales</taxon>
        <taxon>Malvaceae</taxon>
        <taxon>Malvoideae</taxon>
        <taxon>Gossypium</taxon>
    </lineage>
</organism>
<reference evidence="1 2" key="1">
    <citation type="submission" date="2019-06" db="EMBL/GenBank/DDBJ databases">
        <title>WGS assembly of Gossypium darwinii.</title>
        <authorList>
            <person name="Chen Z.J."/>
            <person name="Sreedasyam A."/>
            <person name="Ando A."/>
            <person name="Song Q."/>
            <person name="De L."/>
            <person name="Hulse-Kemp A."/>
            <person name="Ding M."/>
            <person name="Ye W."/>
            <person name="Kirkbride R."/>
            <person name="Jenkins J."/>
            <person name="Plott C."/>
            <person name="Lovell J."/>
            <person name="Lin Y.-M."/>
            <person name="Vaughn R."/>
            <person name="Liu B."/>
            <person name="Li W."/>
            <person name="Simpson S."/>
            <person name="Scheffler B."/>
            <person name="Saski C."/>
            <person name="Grover C."/>
            <person name="Hu G."/>
            <person name="Conover J."/>
            <person name="Carlson J."/>
            <person name="Shu S."/>
            <person name="Boston L."/>
            <person name="Williams M."/>
            <person name="Peterson D."/>
            <person name="Mcgee K."/>
            <person name="Jones D."/>
            <person name="Wendel J."/>
            <person name="Stelly D."/>
            <person name="Grimwood J."/>
            <person name="Schmutz J."/>
        </authorList>
    </citation>
    <scope>NUCLEOTIDE SEQUENCE [LARGE SCALE GENOMIC DNA]</scope>
    <source>
        <strain evidence="1">1808015.09</strain>
    </source>
</reference>
<dbReference type="AlphaFoldDB" id="A0A5D2H392"/>
<accession>A0A5D2H392</accession>